<feature type="non-terminal residue" evidence="1">
    <location>
        <position position="1"/>
    </location>
</feature>
<sequence>INIEILKNSISRIFNRHNVNVNGFVKKKQIQLPCKKCHSGMLP</sequence>
<reference evidence="1" key="1">
    <citation type="submission" date="2022-08" db="EMBL/GenBank/DDBJ databases">
        <authorList>
            <person name="Kallberg Y."/>
            <person name="Tangrot J."/>
            <person name="Rosling A."/>
        </authorList>
    </citation>
    <scope>NUCLEOTIDE SEQUENCE</scope>
    <source>
        <strain evidence="1">Wild A</strain>
    </source>
</reference>
<gene>
    <name evidence="1" type="ORF">FWILDA_LOCUS19052</name>
</gene>
<dbReference type="EMBL" id="CAMKVN010021178">
    <property type="protein sequence ID" value="CAI2199395.1"/>
    <property type="molecule type" value="Genomic_DNA"/>
</dbReference>
<evidence type="ECO:0000313" key="2">
    <source>
        <dbReference type="Proteomes" id="UP001153678"/>
    </source>
</evidence>
<evidence type="ECO:0000313" key="1">
    <source>
        <dbReference type="EMBL" id="CAI2199395.1"/>
    </source>
</evidence>
<protein>
    <submittedName>
        <fullName evidence="1">9977_t:CDS:1</fullName>
    </submittedName>
</protein>
<name>A0A9W4TBZ8_9GLOM</name>
<organism evidence="1 2">
    <name type="scientific">Funneliformis geosporum</name>
    <dbReference type="NCBI Taxonomy" id="1117311"/>
    <lineage>
        <taxon>Eukaryota</taxon>
        <taxon>Fungi</taxon>
        <taxon>Fungi incertae sedis</taxon>
        <taxon>Mucoromycota</taxon>
        <taxon>Glomeromycotina</taxon>
        <taxon>Glomeromycetes</taxon>
        <taxon>Glomerales</taxon>
        <taxon>Glomeraceae</taxon>
        <taxon>Funneliformis</taxon>
    </lineage>
</organism>
<accession>A0A9W4TBZ8</accession>
<dbReference type="AlphaFoldDB" id="A0A9W4TBZ8"/>
<dbReference type="Proteomes" id="UP001153678">
    <property type="component" value="Unassembled WGS sequence"/>
</dbReference>
<proteinExistence type="predicted"/>
<keyword evidence="2" id="KW-1185">Reference proteome</keyword>
<comment type="caution">
    <text evidence="1">The sequence shown here is derived from an EMBL/GenBank/DDBJ whole genome shotgun (WGS) entry which is preliminary data.</text>
</comment>